<sequence length="181" mass="20225">MSSKYIRTPTKPRKVYSYPNNLITHTTAQANNHYQHSTPQLQPFSNQLTIIMHFTSIITGAAALFASASMAQPTARQAPVAYANIMVYNSADHSQQPVRIPFGQLTNLDQYKITKLDLISLSVHIPDIPSPDVKDVVCQRYNDKYGVQLGSTEFTYENPALISTNPVEFGWVLCYVRGKSS</sequence>
<keyword evidence="2" id="KW-1185">Reference proteome</keyword>
<reference evidence="1 2" key="1">
    <citation type="submission" date="2017-06" db="EMBL/GenBank/DDBJ databases">
        <title>Comparative genomic analysis of Ambrosia Fusariam Clade fungi.</title>
        <authorList>
            <person name="Stajich J.E."/>
            <person name="Carrillo J."/>
            <person name="Kijimoto T."/>
            <person name="Eskalen A."/>
            <person name="O'Donnell K."/>
            <person name="Kasson M."/>
        </authorList>
    </citation>
    <scope>NUCLEOTIDE SEQUENCE [LARGE SCALE GENOMIC DNA]</scope>
    <source>
        <strain evidence="1 2">NRRL62606</strain>
    </source>
</reference>
<dbReference type="EMBL" id="NKCL01000136">
    <property type="protein sequence ID" value="RSL80820.1"/>
    <property type="molecule type" value="Genomic_DNA"/>
</dbReference>
<accession>A0A428RTU1</accession>
<comment type="caution">
    <text evidence="1">The sequence shown here is derived from an EMBL/GenBank/DDBJ whole genome shotgun (WGS) entry which is preliminary data.</text>
</comment>
<protein>
    <submittedName>
        <fullName evidence="1">Uncharacterized protein</fullName>
    </submittedName>
</protein>
<name>A0A428RTU1_9HYPO</name>
<evidence type="ECO:0000313" key="1">
    <source>
        <dbReference type="EMBL" id="RSL80820.1"/>
    </source>
</evidence>
<gene>
    <name evidence="1" type="ORF">CEP51_006306</name>
</gene>
<dbReference type="AlphaFoldDB" id="A0A428RTU1"/>
<proteinExistence type="predicted"/>
<dbReference type="Proteomes" id="UP000287972">
    <property type="component" value="Unassembled WGS sequence"/>
</dbReference>
<evidence type="ECO:0000313" key="2">
    <source>
        <dbReference type="Proteomes" id="UP000287972"/>
    </source>
</evidence>
<organism evidence="1 2">
    <name type="scientific">Fusarium floridanum</name>
    <dbReference type="NCBI Taxonomy" id="1325733"/>
    <lineage>
        <taxon>Eukaryota</taxon>
        <taxon>Fungi</taxon>
        <taxon>Dikarya</taxon>
        <taxon>Ascomycota</taxon>
        <taxon>Pezizomycotina</taxon>
        <taxon>Sordariomycetes</taxon>
        <taxon>Hypocreomycetidae</taxon>
        <taxon>Hypocreales</taxon>
        <taxon>Nectriaceae</taxon>
        <taxon>Fusarium</taxon>
        <taxon>Fusarium solani species complex</taxon>
    </lineage>
</organism>